<dbReference type="Pfam" id="PF00149">
    <property type="entry name" value="Metallophos"/>
    <property type="match status" value="1"/>
</dbReference>
<dbReference type="InterPro" id="IPR029052">
    <property type="entry name" value="Metallo-depent_PP-like"/>
</dbReference>
<keyword evidence="2" id="KW-1133">Transmembrane helix</keyword>
<feature type="domain" description="Purple acid phosphatase N-terminal" evidence="5">
    <location>
        <begin position="30"/>
        <end position="110"/>
    </location>
</feature>
<reference evidence="6 7" key="1">
    <citation type="submission" date="2020-12" db="EMBL/GenBank/DDBJ databases">
        <title>FDA dAtabase for Regulatory Grade micrObial Sequences (FDA-ARGOS): Supporting development and validation of Infectious Disease Dx tests.</title>
        <authorList>
            <person name="Sproer C."/>
            <person name="Gronow S."/>
            <person name="Severitt S."/>
            <person name="Schroder I."/>
            <person name="Tallon L."/>
            <person name="Sadzewicz L."/>
            <person name="Zhao X."/>
            <person name="Boylan J."/>
            <person name="Ott S."/>
            <person name="Bowen H."/>
            <person name="Vavikolanu K."/>
            <person name="Mehta A."/>
            <person name="Aluvathingal J."/>
            <person name="Nadendla S."/>
            <person name="Lowell S."/>
            <person name="Myers T."/>
            <person name="Yan Y."/>
            <person name="Sichtig H."/>
        </authorList>
    </citation>
    <scope>NUCLEOTIDE SEQUENCE [LARGE SCALE GENOMIC DNA]</scope>
    <source>
        <strain evidence="6 7">FDAARGOS_1053</strain>
    </source>
</reference>
<evidence type="ECO:0000259" key="4">
    <source>
        <dbReference type="Pfam" id="PF00149"/>
    </source>
</evidence>
<protein>
    <submittedName>
        <fullName evidence="6">Metallophosphoesterase</fullName>
    </submittedName>
</protein>
<organism evidence="6 7">
    <name type="scientific">Corynebacterium glucuronolyticum</name>
    <dbReference type="NCBI Taxonomy" id="39791"/>
    <lineage>
        <taxon>Bacteria</taxon>
        <taxon>Bacillati</taxon>
        <taxon>Actinomycetota</taxon>
        <taxon>Actinomycetes</taxon>
        <taxon>Mycobacteriales</taxon>
        <taxon>Corynebacteriaceae</taxon>
        <taxon>Corynebacterium</taxon>
    </lineage>
</organism>
<keyword evidence="2" id="KW-0472">Membrane</keyword>
<dbReference type="Gene3D" id="3.60.21.10">
    <property type="match status" value="1"/>
</dbReference>
<dbReference type="InterPro" id="IPR015914">
    <property type="entry name" value="PAPs_N"/>
</dbReference>
<evidence type="ECO:0000256" key="3">
    <source>
        <dbReference type="SAM" id="SignalP"/>
    </source>
</evidence>
<evidence type="ECO:0000259" key="5">
    <source>
        <dbReference type="Pfam" id="PF16656"/>
    </source>
</evidence>
<dbReference type="OrthoDB" id="9804511at2"/>
<dbReference type="GO" id="GO:0003993">
    <property type="term" value="F:acid phosphatase activity"/>
    <property type="evidence" value="ECO:0007669"/>
    <property type="project" value="InterPro"/>
</dbReference>
<feature type="chain" id="PRO_5034916830" evidence="3">
    <location>
        <begin position="24"/>
        <end position="510"/>
    </location>
</feature>
<dbReference type="PANTHER" id="PTHR45867:SF3">
    <property type="entry name" value="ACID PHOSPHATASE TYPE 7"/>
    <property type="match status" value="1"/>
</dbReference>
<dbReference type="PANTHER" id="PTHR45867">
    <property type="entry name" value="PURPLE ACID PHOSPHATASE"/>
    <property type="match status" value="1"/>
</dbReference>
<feature type="domain" description="Calcineurin-like phosphoesterase" evidence="4">
    <location>
        <begin position="120"/>
        <end position="301"/>
    </location>
</feature>
<feature type="region of interest" description="Disordered" evidence="1">
    <location>
        <begin position="415"/>
        <end position="445"/>
    </location>
</feature>
<feature type="signal peptide" evidence="3">
    <location>
        <begin position="1"/>
        <end position="23"/>
    </location>
</feature>
<dbReference type="Pfam" id="PF16656">
    <property type="entry name" value="Pur_ac_phosph_N"/>
    <property type="match status" value="1"/>
</dbReference>
<dbReference type="RefSeq" id="WP_084035995.1">
    <property type="nucleotide sequence ID" value="NZ_CP066007.1"/>
</dbReference>
<proteinExistence type="predicted"/>
<sequence length="510" mass="55475">MSLRTIAAAGLTLSLLVTTPAYAETTDLFLGVGSDETSANLNWYMPSKQQQKVQVKDAAGKVTTVDPSEVTLTSTNAEYAAKATLTGLAPGYSYRVGSDEDGWTTWYDLTVRPQTDSWNFLFYGDPQIGAGNLATDAEGWKKTLATSTAAHPDTAFLVTAGDQVNYALAQDQYEAFFAPDQLRTYRLAVQSGNHDNDIVAFARHFNLPNASGYNYYYEYNNALIVALDSNSIDYNGLANFLRTAVAKAGGGKDWIIVTFHHPPYAHSWHAFEAKPKELAQNLGPVLSDLGVDLVLNGHEHMHTRSHLMSGTTARPTDSTNLTPRGNEVLYYTANSSSGSKFYDFASSGAARHPGMTFEQSVAEGLVRPEVAYWNQDGTPDYTNVEVTPTKLTLTTYNVDDGSVVDTVTLNKTVLPPLPENPGSMTELPEDPAPTPPADHETKVETETVVKTETKVETENETVIKTETITPDAEQTPLQLAAIITPIISILAILGSVAWTQRDQIIHLLGL</sequence>
<dbReference type="EMBL" id="CP066007">
    <property type="protein sequence ID" value="QQB46676.1"/>
    <property type="molecule type" value="Genomic_DNA"/>
</dbReference>
<keyword evidence="2" id="KW-0812">Transmembrane</keyword>
<dbReference type="Proteomes" id="UP000596145">
    <property type="component" value="Chromosome"/>
</dbReference>
<dbReference type="GO" id="GO:0046872">
    <property type="term" value="F:metal ion binding"/>
    <property type="evidence" value="ECO:0007669"/>
    <property type="project" value="InterPro"/>
</dbReference>
<name>A0A7T4EFZ3_9CORY</name>
<feature type="transmembrane region" description="Helical" evidence="2">
    <location>
        <begin position="477"/>
        <end position="498"/>
    </location>
</feature>
<accession>A0A7T4EFZ3</accession>
<dbReference type="GeneID" id="92758986"/>
<keyword evidence="3" id="KW-0732">Signal</keyword>
<gene>
    <name evidence="6" type="ORF">I6I10_01650</name>
</gene>
<evidence type="ECO:0000256" key="1">
    <source>
        <dbReference type="SAM" id="MobiDB-lite"/>
    </source>
</evidence>
<dbReference type="InterPro" id="IPR004843">
    <property type="entry name" value="Calcineurin-like_PHP"/>
</dbReference>
<dbReference type="AlphaFoldDB" id="A0A7T4EFZ3"/>
<evidence type="ECO:0000313" key="6">
    <source>
        <dbReference type="EMBL" id="QQB46676.1"/>
    </source>
</evidence>
<dbReference type="SUPFAM" id="SSF56300">
    <property type="entry name" value="Metallo-dependent phosphatases"/>
    <property type="match status" value="1"/>
</dbReference>
<evidence type="ECO:0000313" key="7">
    <source>
        <dbReference type="Proteomes" id="UP000596145"/>
    </source>
</evidence>
<evidence type="ECO:0000256" key="2">
    <source>
        <dbReference type="SAM" id="Phobius"/>
    </source>
</evidence>